<evidence type="ECO:0000313" key="2">
    <source>
        <dbReference type="EMBL" id="CAH9133733.1"/>
    </source>
</evidence>
<keyword evidence="1" id="KW-1133">Transmembrane helix</keyword>
<keyword evidence="1" id="KW-0812">Transmembrane</keyword>
<gene>
    <name evidence="2" type="ORF">CEPIT_LOCUS33172</name>
</gene>
<comment type="caution">
    <text evidence="2">The sequence shown here is derived from an EMBL/GenBank/DDBJ whole genome shotgun (WGS) entry which is preliminary data.</text>
</comment>
<reference evidence="2" key="1">
    <citation type="submission" date="2022-07" db="EMBL/GenBank/DDBJ databases">
        <authorList>
            <person name="Macas J."/>
            <person name="Novak P."/>
            <person name="Neumann P."/>
        </authorList>
    </citation>
    <scope>NUCLEOTIDE SEQUENCE</scope>
</reference>
<dbReference type="AlphaFoldDB" id="A0AAV0FDR6"/>
<evidence type="ECO:0000313" key="3">
    <source>
        <dbReference type="Proteomes" id="UP001152523"/>
    </source>
</evidence>
<dbReference type="EMBL" id="CAMAPF010000977">
    <property type="protein sequence ID" value="CAH9133733.1"/>
    <property type="molecule type" value="Genomic_DNA"/>
</dbReference>
<feature type="transmembrane region" description="Helical" evidence="1">
    <location>
        <begin position="73"/>
        <end position="91"/>
    </location>
</feature>
<dbReference type="Proteomes" id="UP001152523">
    <property type="component" value="Unassembled WGS sequence"/>
</dbReference>
<protein>
    <submittedName>
        <fullName evidence="2">Uncharacterized protein</fullName>
    </submittedName>
</protein>
<organism evidence="2 3">
    <name type="scientific">Cuscuta epithymum</name>
    <dbReference type="NCBI Taxonomy" id="186058"/>
    <lineage>
        <taxon>Eukaryota</taxon>
        <taxon>Viridiplantae</taxon>
        <taxon>Streptophyta</taxon>
        <taxon>Embryophyta</taxon>
        <taxon>Tracheophyta</taxon>
        <taxon>Spermatophyta</taxon>
        <taxon>Magnoliopsida</taxon>
        <taxon>eudicotyledons</taxon>
        <taxon>Gunneridae</taxon>
        <taxon>Pentapetalae</taxon>
        <taxon>asterids</taxon>
        <taxon>lamiids</taxon>
        <taxon>Solanales</taxon>
        <taxon>Convolvulaceae</taxon>
        <taxon>Cuscuteae</taxon>
        <taxon>Cuscuta</taxon>
        <taxon>Cuscuta subgen. Cuscuta</taxon>
    </lineage>
</organism>
<keyword evidence="1" id="KW-0472">Membrane</keyword>
<evidence type="ECO:0000256" key="1">
    <source>
        <dbReference type="SAM" id="Phobius"/>
    </source>
</evidence>
<name>A0AAV0FDR6_9ASTE</name>
<proteinExistence type="predicted"/>
<sequence>MTLFCRNSTLFCRSCVCGIFVSTLKELPRAQEVSSLSQKVKLITAERFKFVIDMEATIVSQTIKTCSLLLDQLFFILLPFSSFLSILCIILRNFTLINILPEIYSNQFGFGYLCVLAGRFTD</sequence>
<keyword evidence="3" id="KW-1185">Reference proteome</keyword>
<accession>A0AAV0FDR6</accession>